<dbReference type="Proteomes" id="UP000050761">
    <property type="component" value="Unassembled WGS sequence"/>
</dbReference>
<dbReference type="EMBL" id="UZAH01027318">
    <property type="protein sequence ID" value="VDO90559.1"/>
    <property type="molecule type" value="Genomic_DNA"/>
</dbReference>
<reference evidence="3" key="2">
    <citation type="submission" date="2019-09" db="UniProtKB">
        <authorList>
            <consortium name="WormBaseParasite"/>
        </authorList>
    </citation>
    <scope>IDENTIFICATION</scope>
</reference>
<reference evidence="1 2" key="1">
    <citation type="submission" date="2018-11" db="EMBL/GenBank/DDBJ databases">
        <authorList>
            <consortium name="Pathogen Informatics"/>
        </authorList>
    </citation>
    <scope>NUCLEOTIDE SEQUENCE [LARGE SCALE GENOMIC DNA]</scope>
</reference>
<dbReference type="WBParaSite" id="HPBE_0001200001-mRNA-1">
    <property type="protein sequence ID" value="HPBE_0001200001-mRNA-1"/>
    <property type="gene ID" value="HPBE_0001200001"/>
</dbReference>
<name>A0A183FUT8_HELPZ</name>
<evidence type="ECO:0000313" key="3">
    <source>
        <dbReference type="WBParaSite" id="HPBE_0001200001-mRNA-1"/>
    </source>
</evidence>
<organism evidence="2 3">
    <name type="scientific">Heligmosomoides polygyrus</name>
    <name type="common">Parasitic roundworm</name>
    <dbReference type="NCBI Taxonomy" id="6339"/>
    <lineage>
        <taxon>Eukaryota</taxon>
        <taxon>Metazoa</taxon>
        <taxon>Ecdysozoa</taxon>
        <taxon>Nematoda</taxon>
        <taxon>Chromadorea</taxon>
        <taxon>Rhabditida</taxon>
        <taxon>Rhabditina</taxon>
        <taxon>Rhabditomorpha</taxon>
        <taxon>Strongyloidea</taxon>
        <taxon>Heligmosomidae</taxon>
        <taxon>Heligmosomoides</taxon>
    </lineage>
</organism>
<gene>
    <name evidence="1" type="ORF">HPBE_LOCUS12001</name>
</gene>
<accession>A0A183FUT8</accession>
<proteinExistence type="predicted"/>
<dbReference type="AlphaFoldDB" id="A0A183FUT8"/>
<sequence>MFAVRGSRSFFLCCRHWTTANHRSADRLAGLVEERAFLSYLSYLSGAIASASRKDRAHSVKLTLAALTLNVNAEATAVTRPFAPRARLRAW</sequence>
<keyword evidence="2" id="KW-1185">Reference proteome</keyword>
<evidence type="ECO:0000313" key="2">
    <source>
        <dbReference type="Proteomes" id="UP000050761"/>
    </source>
</evidence>
<protein>
    <submittedName>
        <fullName evidence="3">DUF202 domain-containing protein</fullName>
    </submittedName>
</protein>
<accession>A0A3P7ZJQ9</accession>
<evidence type="ECO:0000313" key="1">
    <source>
        <dbReference type="EMBL" id="VDO90559.1"/>
    </source>
</evidence>